<dbReference type="EMBL" id="CP060785">
    <property type="protein sequence ID" value="QNP54230.1"/>
    <property type="molecule type" value="Genomic_DNA"/>
</dbReference>
<accession>A0A7H0H114</accession>
<dbReference type="RefSeq" id="WP_187734389.1">
    <property type="nucleotide sequence ID" value="NZ_BMFN01000005.1"/>
</dbReference>
<geneLocation type="plasmid" evidence="1 2">
    <name>p_unnamed1</name>
</geneLocation>
<evidence type="ECO:0000313" key="1">
    <source>
        <dbReference type="EMBL" id="QNP54230.1"/>
    </source>
</evidence>
<organism evidence="1 2">
    <name type="scientific">Hymenobacter qilianensis</name>
    <dbReference type="NCBI Taxonomy" id="1385715"/>
    <lineage>
        <taxon>Bacteria</taxon>
        <taxon>Pseudomonadati</taxon>
        <taxon>Bacteroidota</taxon>
        <taxon>Cytophagia</taxon>
        <taxon>Cytophagales</taxon>
        <taxon>Hymenobacteraceae</taxon>
        <taxon>Hymenobacter</taxon>
    </lineage>
</organism>
<dbReference type="Proteomes" id="UP000516093">
    <property type="component" value="Plasmid p_unnamed1"/>
</dbReference>
<keyword evidence="2" id="KW-1185">Reference proteome</keyword>
<name>A0A7H0H114_9BACT</name>
<dbReference type="KEGG" id="hqi:H9L05_21360"/>
<dbReference type="AlphaFoldDB" id="A0A7H0H114"/>
<keyword evidence="1" id="KW-0614">Plasmid</keyword>
<proteinExistence type="predicted"/>
<protein>
    <submittedName>
        <fullName evidence="1">Uncharacterized protein</fullName>
    </submittedName>
</protein>
<evidence type="ECO:0000313" key="2">
    <source>
        <dbReference type="Proteomes" id="UP000516093"/>
    </source>
</evidence>
<reference evidence="1 2" key="1">
    <citation type="submission" date="2020-08" db="EMBL/GenBank/DDBJ databases">
        <title>Genome sequence of Hymenobacter qilianensis JCM 19763T.</title>
        <authorList>
            <person name="Hyun D.-W."/>
            <person name="Bae J.-W."/>
        </authorList>
    </citation>
    <scope>NUCLEOTIDE SEQUENCE [LARGE SCALE GENOMIC DNA]</scope>
    <source>
        <strain evidence="1 2">JCM 19763</strain>
        <plasmid evidence="1 2">p_unnamed1</plasmid>
    </source>
</reference>
<sequence length="102" mass="11705">MASKPKFDLDQLLPANPDDLLLKPKATKAPAAPSVAPEAEAVKIKFSNQLPVETWRQLHQYSFWERKDLATVLDQALLAFFAQHPESQRELPEEEKKRRKLL</sequence>
<gene>
    <name evidence="1" type="ORF">H9L05_21360</name>
</gene>